<gene>
    <name evidence="9" type="ORF">NGENPBHE_00033</name>
</gene>
<dbReference type="SUPFAM" id="SSF52768">
    <property type="entry name" value="Arginase/deacetylase"/>
    <property type="match status" value="1"/>
</dbReference>
<keyword evidence="3" id="KW-0678">Repressor</keyword>
<dbReference type="GO" id="GO:0040029">
    <property type="term" value="P:epigenetic regulation of gene expression"/>
    <property type="evidence" value="ECO:0007669"/>
    <property type="project" value="TreeGrafter"/>
</dbReference>
<evidence type="ECO:0000256" key="3">
    <source>
        <dbReference type="ARBA" id="ARBA00022491"/>
    </source>
</evidence>
<reference evidence="9" key="1">
    <citation type="submission" date="2020-06" db="EMBL/GenBank/DDBJ databases">
        <title>Unique genomic features of the anaerobic methanotrophic archaea.</title>
        <authorList>
            <person name="Chadwick G.L."/>
            <person name="Skennerton C.T."/>
            <person name="Laso-Perez R."/>
            <person name="Leu A.O."/>
            <person name="Speth D.R."/>
            <person name="Yu H."/>
            <person name="Morgan-Lang C."/>
            <person name="Hatzenpichler R."/>
            <person name="Goudeau D."/>
            <person name="Malmstrom R."/>
            <person name="Brazelton W.J."/>
            <person name="Woyke T."/>
            <person name="Hallam S.J."/>
            <person name="Tyson G.W."/>
            <person name="Wegener G."/>
            <person name="Boetius A."/>
            <person name="Orphan V."/>
        </authorList>
    </citation>
    <scope>NUCLEOTIDE SEQUENCE</scope>
</reference>
<proteinExistence type="inferred from homology"/>
<dbReference type="PANTHER" id="PTHR10625:SF5">
    <property type="entry name" value="HISTONE DEACETYLASE"/>
    <property type="match status" value="1"/>
</dbReference>
<comment type="similarity">
    <text evidence="1">Belongs to the histone deacetylase family. HD type 2 subfamily.</text>
</comment>
<evidence type="ECO:0000256" key="4">
    <source>
        <dbReference type="ARBA" id="ARBA00022801"/>
    </source>
</evidence>
<dbReference type="PANTHER" id="PTHR10625">
    <property type="entry name" value="HISTONE DEACETYLASE HDAC1-RELATED"/>
    <property type="match status" value="1"/>
</dbReference>
<evidence type="ECO:0000256" key="1">
    <source>
        <dbReference type="ARBA" id="ARBA00007738"/>
    </source>
</evidence>
<keyword evidence="4" id="KW-0378">Hydrolase</keyword>
<evidence type="ECO:0000259" key="8">
    <source>
        <dbReference type="Pfam" id="PF00850"/>
    </source>
</evidence>
<feature type="domain" description="Histone deacetylase" evidence="8">
    <location>
        <begin position="25"/>
        <end position="315"/>
    </location>
</feature>
<evidence type="ECO:0000256" key="6">
    <source>
        <dbReference type="ARBA" id="ARBA00023015"/>
    </source>
</evidence>
<evidence type="ECO:0000313" key="9">
    <source>
        <dbReference type="EMBL" id="QNO53633.1"/>
    </source>
</evidence>
<dbReference type="EMBL" id="MT631547">
    <property type="protein sequence ID" value="QNO53633.1"/>
    <property type="molecule type" value="Genomic_DNA"/>
</dbReference>
<keyword evidence="5" id="KW-0156">Chromatin regulator</keyword>
<dbReference type="EC" id="3.5.1.98" evidence="2"/>
<keyword evidence="7" id="KW-0804">Transcription</keyword>
<evidence type="ECO:0000256" key="2">
    <source>
        <dbReference type="ARBA" id="ARBA00012111"/>
    </source>
</evidence>
<dbReference type="PRINTS" id="PR01270">
    <property type="entry name" value="HDASUPER"/>
</dbReference>
<dbReference type="Pfam" id="PF00850">
    <property type="entry name" value="Hist_deacetyl"/>
    <property type="match status" value="1"/>
</dbReference>
<keyword evidence="6" id="KW-0805">Transcription regulation</keyword>
<dbReference type="InterPro" id="IPR037138">
    <property type="entry name" value="His_deacetylse_dom_sf"/>
</dbReference>
<dbReference type="InterPro" id="IPR023696">
    <property type="entry name" value="Ureohydrolase_dom_sf"/>
</dbReference>
<dbReference type="CDD" id="cd09992">
    <property type="entry name" value="HDAC_classII"/>
    <property type="match status" value="1"/>
</dbReference>
<sequence>MSTSTATSTGFVYHEDYLKHDTGYHPESAERLVSIMRKLEEAGFMEKLRRIVPVKASKEQIQYVHAPEYIKKVEAMCKGGGGMLDSDTPVCTDTYEIALLSAGGVIKAADEVMDESNNLRRIFALIRPPGHHATTNKGMGFCIFNNIAIAAEHLKRKYGIKRVLIADWDVHHGNGTQEVFFDDPSVLYFSTHQYPHYPGTGWVDEVGKGEGEGFTVNVPLPAGVDDAGYLYALNNILVPIAMDFSPEFVLVSVGFDAHVADPLASMNVTSPGFGLFTDVLKGIAKKNGKGRIVMALEGGYNLDAIAKSTLSVFNSLLSNVSEIKEGGISENERVRKRVEEVKEVQRKYWGI</sequence>
<dbReference type="InterPro" id="IPR023801">
    <property type="entry name" value="His_deacetylse_dom"/>
</dbReference>
<organism evidence="9">
    <name type="scientific">Candidatus Methanophagaceae archaeon ANME-1 ERB6</name>
    <dbReference type="NCBI Taxonomy" id="2759912"/>
    <lineage>
        <taxon>Archaea</taxon>
        <taxon>Methanobacteriati</taxon>
        <taxon>Methanobacteriota</taxon>
        <taxon>Stenosarchaea group</taxon>
        <taxon>Methanomicrobia</taxon>
        <taxon>Candidatus Methanophagales</taxon>
        <taxon>Candidatus Methanophagaceae</taxon>
    </lineage>
</organism>
<evidence type="ECO:0000256" key="7">
    <source>
        <dbReference type="ARBA" id="ARBA00023163"/>
    </source>
</evidence>
<dbReference type="GO" id="GO:0141221">
    <property type="term" value="F:histone deacetylase activity, hydrolytic mechanism"/>
    <property type="evidence" value="ECO:0007669"/>
    <property type="project" value="UniProtKB-EC"/>
</dbReference>
<evidence type="ECO:0000256" key="5">
    <source>
        <dbReference type="ARBA" id="ARBA00022853"/>
    </source>
</evidence>
<dbReference type="InterPro" id="IPR000286">
    <property type="entry name" value="HDACs"/>
</dbReference>
<name>A0A7G9Z049_9EURY</name>
<dbReference type="GO" id="GO:0005737">
    <property type="term" value="C:cytoplasm"/>
    <property type="evidence" value="ECO:0007669"/>
    <property type="project" value="TreeGrafter"/>
</dbReference>
<accession>A0A7G9Z049</accession>
<dbReference type="AlphaFoldDB" id="A0A7G9Z049"/>
<protein>
    <recommendedName>
        <fullName evidence="2">histone deacetylase</fullName>
        <ecNumber evidence="2">3.5.1.98</ecNumber>
    </recommendedName>
</protein>
<dbReference type="Gene3D" id="3.40.800.20">
    <property type="entry name" value="Histone deacetylase domain"/>
    <property type="match status" value="1"/>
</dbReference>